<dbReference type="Proteomes" id="UP000756346">
    <property type="component" value="Unassembled WGS sequence"/>
</dbReference>
<keyword evidence="4" id="KW-1185">Reference proteome</keyword>
<dbReference type="InterPro" id="IPR052895">
    <property type="entry name" value="HetReg/Transcr_Mod"/>
</dbReference>
<gene>
    <name evidence="3" type="ORF">B0I36DRAFT_384421</name>
</gene>
<dbReference type="EMBL" id="JAGTJQ010000006">
    <property type="protein sequence ID" value="KAH7028737.1"/>
    <property type="molecule type" value="Genomic_DNA"/>
</dbReference>
<comment type="caution">
    <text evidence="3">The sequence shown here is derived from an EMBL/GenBank/DDBJ whole genome shotgun (WGS) entry which is preliminary data.</text>
</comment>
<dbReference type="OrthoDB" id="4733546at2759"/>
<feature type="region of interest" description="Disordered" evidence="1">
    <location>
        <begin position="634"/>
        <end position="658"/>
    </location>
</feature>
<organism evidence="3 4">
    <name type="scientific">Microdochium trichocladiopsis</name>
    <dbReference type="NCBI Taxonomy" id="1682393"/>
    <lineage>
        <taxon>Eukaryota</taxon>
        <taxon>Fungi</taxon>
        <taxon>Dikarya</taxon>
        <taxon>Ascomycota</taxon>
        <taxon>Pezizomycotina</taxon>
        <taxon>Sordariomycetes</taxon>
        <taxon>Xylariomycetidae</taxon>
        <taxon>Xylariales</taxon>
        <taxon>Microdochiaceae</taxon>
        <taxon>Microdochium</taxon>
    </lineage>
</organism>
<dbReference type="Pfam" id="PF06985">
    <property type="entry name" value="HET"/>
    <property type="match status" value="1"/>
</dbReference>
<feature type="domain" description="Heterokaryon incompatibility" evidence="2">
    <location>
        <begin position="117"/>
        <end position="301"/>
    </location>
</feature>
<dbReference type="RefSeq" id="XP_046011025.1">
    <property type="nucleotide sequence ID" value="XM_046161001.1"/>
</dbReference>
<evidence type="ECO:0000313" key="4">
    <source>
        <dbReference type="Proteomes" id="UP000756346"/>
    </source>
</evidence>
<feature type="region of interest" description="Disordered" evidence="1">
    <location>
        <begin position="846"/>
        <end position="877"/>
    </location>
</feature>
<dbReference type="AlphaFoldDB" id="A0A9P9BNZ5"/>
<accession>A0A9P9BNZ5</accession>
<dbReference type="PANTHER" id="PTHR24148:SF64">
    <property type="entry name" value="HETEROKARYON INCOMPATIBILITY DOMAIN-CONTAINING PROTEIN"/>
    <property type="match status" value="1"/>
</dbReference>
<sequence>MDTDDYVRQRNTSCLADLGHSLVRLSPDNISKLLLTASGLPERRRAEGDAICARLAELNPDVAKHFQSKQTATSRLKLRMIQPRSIQAHPAAVNETTNGVPQLQEDPDRSREVDSFIVVSYCWHYPDWPLPAAASPIAPGWEVSRPMVDEVMRLAQVSVPGDGGGSVWLDKLCINQADEDDKSTHVGAMDMIYRSARRVVILLENVQLGDEEEMEAALAYRKFYQDMCDHVKEHDLEGAEKGAYVKECFPRSEKEWCERHNSAASSGGSNEPAGKFDVAKLRAAAKRFVSRLLQARWFTRACTTSGDTGSRVLSFEFRFIHYFALYLCELVLDRTELAPSLDMLPHHQTRIDDPGPTELWQLWYRIQRLHPERGAACSAMQHLVSIMSFGCTFKGDLMSIALNTSSIPLVFRGSAECVEDVIWMFALLVIAAGDVVPLIANGGKLRFPPSTTLGSAADEPGGPVKDGDTAQLVSWAPRPMQGVLDDTIPLRDKSYITAVTRDYIELDLLVFTALPAMATQASQDKADALIAKFHLDAMAETFAAAANAETQRQSEIMAAVFDRIKDGQPGSLHVFVKVWLAHGIDCGTQWMLRFPEIMRQDTQDWTYGVPREVEDETLLSAARELLSLVSGANATPHSQGDELKAAQEAPRSDLGTAQDDETMIRRMALYLRMILDPRLKFYATAPRRLPLGGDDHAITFSSSNRSYIAVPLALVPLPSWQKRAWVLEPYDPSTDPPESFADFLPDPARTCIEPGEVLDDVYPVLSSDYADRRRPRDDKVGAWRLRRREQIFGFRGWDEAALQGMMARSSKDGDGEGYVVYMKKQRVYGAEDYDWGAILEVAKRIEGTGAAETTEGKAPSTPQEITGEAIQGANQVS</sequence>
<dbReference type="GeneID" id="70190547"/>
<reference evidence="3" key="1">
    <citation type="journal article" date="2021" name="Nat. Commun.">
        <title>Genetic determinants of endophytism in the Arabidopsis root mycobiome.</title>
        <authorList>
            <person name="Mesny F."/>
            <person name="Miyauchi S."/>
            <person name="Thiergart T."/>
            <person name="Pickel B."/>
            <person name="Atanasova L."/>
            <person name="Karlsson M."/>
            <person name="Huettel B."/>
            <person name="Barry K.W."/>
            <person name="Haridas S."/>
            <person name="Chen C."/>
            <person name="Bauer D."/>
            <person name="Andreopoulos W."/>
            <person name="Pangilinan J."/>
            <person name="LaButti K."/>
            <person name="Riley R."/>
            <person name="Lipzen A."/>
            <person name="Clum A."/>
            <person name="Drula E."/>
            <person name="Henrissat B."/>
            <person name="Kohler A."/>
            <person name="Grigoriev I.V."/>
            <person name="Martin F.M."/>
            <person name="Hacquard S."/>
        </authorList>
    </citation>
    <scope>NUCLEOTIDE SEQUENCE</scope>
    <source>
        <strain evidence="3">MPI-CAGE-CH-0230</strain>
    </source>
</reference>
<dbReference type="InterPro" id="IPR010730">
    <property type="entry name" value="HET"/>
</dbReference>
<protein>
    <recommendedName>
        <fullName evidence="2">Heterokaryon incompatibility domain-containing protein</fullName>
    </recommendedName>
</protein>
<proteinExistence type="predicted"/>
<evidence type="ECO:0000313" key="3">
    <source>
        <dbReference type="EMBL" id="KAH7028737.1"/>
    </source>
</evidence>
<name>A0A9P9BNZ5_9PEZI</name>
<evidence type="ECO:0000259" key="2">
    <source>
        <dbReference type="Pfam" id="PF06985"/>
    </source>
</evidence>
<evidence type="ECO:0000256" key="1">
    <source>
        <dbReference type="SAM" id="MobiDB-lite"/>
    </source>
</evidence>
<dbReference type="PANTHER" id="PTHR24148">
    <property type="entry name" value="ANKYRIN REPEAT DOMAIN-CONTAINING PROTEIN 39 HOMOLOG-RELATED"/>
    <property type="match status" value="1"/>
</dbReference>